<organism evidence="1 2">
    <name type="scientific">Erythrobacter aureus</name>
    <dbReference type="NCBI Taxonomy" id="2182384"/>
    <lineage>
        <taxon>Bacteria</taxon>
        <taxon>Pseudomonadati</taxon>
        <taxon>Pseudomonadota</taxon>
        <taxon>Alphaproteobacteria</taxon>
        <taxon>Sphingomonadales</taxon>
        <taxon>Erythrobacteraceae</taxon>
        <taxon>Erythrobacter/Porphyrobacter group</taxon>
        <taxon>Erythrobacter</taxon>
    </lineage>
</organism>
<sequence length="164" mass="18350">MTTATANPPKCPIKIEDIPEHVKAALVPFVGFGLKTTLHYSLNDSRPSDKMKKGLDEAVEMGIISVEPFNQFGGLVYKPILDCSPLRLWINSNLERLGEDGDLCTPQHQPFKDEDEKVDWMSPWGQGCYAKEVQGKKPSDNRYEAGTEEHKQWASGYRAAARAK</sequence>
<dbReference type="AlphaFoldDB" id="A0A345YJ66"/>
<dbReference type="OrthoDB" id="8482239at2"/>
<keyword evidence="2" id="KW-1185">Reference proteome</keyword>
<dbReference type="RefSeq" id="WP_115418281.1">
    <property type="nucleotide sequence ID" value="NZ_CP031358.1"/>
</dbReference>
<gene>
    <name evidence="1" type="ORF">DVR09_16060</name>
</gene>
<accession>A0A345YJ66</accession>
<dbReference type="Proteomes" id="UP000254508">
    <property type="component" value="Plasmid unnamed"/>
</dbReference>
<keyword evidence="1" id="KW-0614">Plasmid</keyword>
<dbReference type="EMBL" id="CP031358">
    <property type="protein sequence ID" value="AXK43968.1"/>
    <property type="molecule type" value="Genomic_DNA"/>
</dbReference>
<proteinExistence type="predicted"/>
<evidence type="ECO:0000313" key="2">
    <source>
        <dbReference type="Proteomes" id="UP000254508"/>
    </source>
</evidence>
<geneLocation type="plasmid" evidence="1 2">
    <name>unnamed</name>
</geneLocation>
<protein>
    <submittedName>
        <fullName evidence="1">Uncharacterized protein</fullName>
    </submittedName>
</protein>
<reference evidence="1 2" key="1">
    <citation type="submission" date="2018-07" db="EMBL/GenBank/DDBJ databases">
        <title>Genome sequence of Erythrobacter strain YH-07, an antagonistic bacterium isolated from Yellow Sea.</title>
        <authorList>
            <person name="Tang T."/>
            <person name="Liu Q."/>
            <person name="Sun X."/>
        </authorList>
    </citation>
    <scope>NUCLEOTIDE SEQUENCE [LARGE SCALE GENOMIC DNA]</scope>
    <source>
        <strain evidence="1 2">YH-07</strain>
        <plasmid evidence="1 2">unnamed</plasmid>
    </source>
</reference>
<evidence type="ECO:0000313" key="1">
    <source>
        <dbReference type="EMBL" id="AXK43968.1"/>
    </source>
</evidence>
<name>A0A345YJ66_9SPHN</name>
<dbReference type="KEGG" id="err:DVR09_16060"/>